<dbReference type="KEGG" id="bgf:BC1003_5014"/>
<feature type="transmembrane region" description="Helical" evidence="1">
    <location>
        <begin position="46"/>
        <end position="67"/>
    </location>
</feature>
<keyword evidence="1" id="KW-0812">Transmembrane</keyword>
<organism evidence="2">
    <name type="scientific">Burkholderia sp. (strain CCGE1003)</name>
    <dbReference type="NCBI Taxonomy" id="640512"/>
    <lineage>
        <taxon>Bacteria</taxon>
        <taxon>Pseudomonadati</taxon>
        <taxon>Pseudomonadota</taxon>
        <taxon>Betaproteobacteria</taxon>
        <taxon>Burkholderiales</taxon>
        <taxon>Burkholderiaceae</taxon>
        <taxon>Burkholderia</taxon>
    </lineage>
</organism>
<dbReference type="AlphaFoldDB" id="E1TJL2"/>
<dbReference type="STRING" id="640512.BC1003_5014"/>
<evidence type="ECO:0000313" key="2">
    <source>
        <dbReference type="EMBL" id="ADN60937.1"/>
    </source>
</evidence>
<name>E1TJL2_BURSG</name>
<feature type="transmembrane region" description="Helical" evidence="1">
    <location>
        <begin position="12"/>
        <end position="34"/>
    </location>
</feature>
<reference evidence="2" key="1">
    <citation type="submission" date="2010-09" db="EMBL/GenBank/DDBJ databases">
        <title>Complete sequence of chromosome2 of Burkholderia sp. CCGE1003.</title>
        <authorList>
            <consortium name="US DOE Joint Genome Institute"/>
            <person name="Lucas S."/>
            <person name="Copeland A."/>
            <person name="Lapidus A."/>
            <person name="Cheng J.-F."/>
            <person name="Bruce D."/>
            <person name="Goodwin L."/>
            <person name="Pitluck S."/>
            <person name="Daligault H."/>
            <person name="Davenport K."/>
            <person name="Detter J.C."/>
            <person name="Han C."/>
            <person name="Tapia R."/>
            <person name="Land M."/>
            <person name="Hauser L."/>
            <person name="Jeffries C."/>
            <person name="Kyrpides N."/>
            <person name="Ivanova N."/>
            <person name="Ovchinnikova G."/>
            <person name="Martinez-Romero E."/>
            <person name="Rogel M.A."/>
            <person name="Auchtung J."/>
            <person name="Tiedje J.M."/>
            <person name="Woyke T."/>
        </authorList>
    </citation>
    <scope>NUCLEOTIDE SEQUENCE</scope>
    <source>
        <strain evidence="2">CCGE1003</strain>
    </source>
</reference>
<keyword evidence="1" id="KW-0472">Membrane</keyword>
<dbReference type="EMBL" id="CP002218">
    <property type="protein sequence ID" value="ADN60937.1"/>
    <property type="molecule type" value="Genomic_DNA"/>
</dbReference>
<accession>E1TJL2</accession>
<evidence type="ECO:0000256" key="1">
    <source>
        <dbReference type="SAM" id="Phobius"/>
    </source>
</evidence>
<dbReference type="HOGENOM" id="CLU_086345_1_0_4"/>
<feature type="transmembrane region" description="Helical" evidence="1">
    <location>
        <begin position="210"/>
        <end position="228"/>
    </location>
</feature>
<dbReference type="InterPro" id="IPR025333">
    <property type="entry name" value="DUF4239"/>
</dbReference>
<dbReference type="eggNOG" id="ENOG502ZBAF">
    <property type="taxonomic scope" value="Bacteria"/>
</dbReference>
<gene>
    <name evidence="2" type="ordered locus">BC1003_5014</name>
</gene>
<protein>
    <recommendedName>
        <fullName evidence="3">DUF4239 domain-containing protein</fullName>
    </recommendedName>
</protein>
<dbReference type="Pfam" id="PF14023">
    <property type="entry name" value="Bestrophin-like"/>
    <property type="match status" value="1"/>
</dbReference>
<dbReference type="OrthoDB" id="116415at2"/>
<proteinExistence type="predicted"/>
<evidence type="ECO:0008006" key="3">
    <source>
        <dbReference type="Google" id="ProtNLM"/>
    </source>
</evidence>
<sequence>MAALVDHPAVLFLVLLVLFTGAVAFGAFVLRRLVELRDDDREDFNLIQTSTLTLLALLIGFSLSMAVGRYDQRKNLEEGEANAIGTEYVRADLAGPANAARIKERLAEYLRLRLAHYRTRDPQELAQLDRDTATAQADLWKLATQVAETHATPIGALVVAGMNDVLNSQDYAEAARINHIPLGAWFLMIAIALFGCTIQGYGAKGRLRRGALLAILPFTVALSLALIADIDSPRGGIIRVEPQDLVRL</sequence>
<keyword evidence="1" id="KW-1133">Transmembrane helix</keyword>
<feature type="transmembrane region" description="Helical" evidence="1">
    <location>
        <begin position="182"/>
        <end position="203"/>
    </location>
</feature>